<dbReference type="Proteomes" id="UP000315677">
    <property type="component" value="Unassembled WGS sequence"/>
</dbReference>
<evidence type="ECO:0000313" key="2">
    <source>
        <dbReference type="EMBL" id="TQL91087.1"/>
    </source>
</evidence>
<evidence type="ECO:0000259" key="1">
    <source>
        <dbReference type="PROSITE" id="PS51742"/>
    </source>
</evidence>
<proteinExistence type="predicted"/>
<reference evidence="2 3" key="1">
    <citation type="submission" date="2019-06" db="EMBL/GenBank/DDBJ databases">
        <title>Sequencing the genomes of 1000 actinobacteria strains.</title>
        <authorList>
            <person name="Klenk H.-P."/>
        </authorList>
    </citation>
    <scope>NUCLEOTIDE SEQUENCE [LARGE SCALE GENOMIC DNA]</scope>
    <source>
        <strain evidence="2 3">DSM 45301</strain>
    </source>
</reference>
<name>A0A543C1Z3_9PSEU</name>
<organism evidence="2 3">
    <name type="scientific">Pseudonocardia kunmingensis</name>
    <dbReference type="NCBI Taxonomy" id="630975"/>
    <lineage>
        <taxon>Bacteria</taxon>
        <taxon>Bacillati</taxon>
        <taxon>Actinomycetota</taxon>
        <taxon>Actinomycetes</taxon>
        <taxon>Pseudonocardiales</taxon>
        <taxon>Pseudonocardiaceae</taxon>
        <taxon>Pseudonocardia</taxon>
    </lineage>
</organism>
<dbReference type="AlphaFoldDB" id="A0A543C1Z3"/>
<dbReference type="Pfam" id="PF03479">
    <property type="entry name" value="PCC"/>
    <property type="match status" value="2"/>
</dbReference>
<dbReference type="RefSeq" id="WP_142065449.1">
    <property type="nucleotide sequence ID" value="NZ_VFPA01000010.1"/>
</dbReference>
<gene>
    <name evidence="2" type="ORF">FB558_8635</name>
</gene>
<dbReference type="InterPro" id="IPR005175">
    <property type="entry name" value="PPC_dom"/>
</dbReference>
<protein>
    <submittedName>
        <fullName evidence="2">DUF296 family protein family protein</fullName>
    </submittedName>
</protein>
<evidence type="ECO:0000313" key="3">
    <source>
        <dbReference type="Proteomes" id="UP000315677"/>
    </source>
</evidence>
<sequence>MTATTEPVRLRHPGPAPATRIVSVPTRARVARCEVQPGERLMSGLWRLLEEAGGRAGSAELSGGGFRDLPYVFPAVSHDPGRAVTFTEPQVARGASALLLGSATIGHRDGERFTHSHASWLDGTGTLRGGHLLEGATAGDVPISVVLHAYDDVELRNGEDPETLMPVFCPEPSRGALPGARPADVVVSRVRPGVDLVEAVRHVCAEAGWDRAIVHSSLGSTVGARLRRDGGTVEVPGPAVEFTKLVGVAAGVLSGLPDVHLTGTCVDVAGLVHSGTIVPGRNPVAVTFELVVQRGTA</sequence>
<dbReference type="Gene3D" id="3.30.1330.80">
    <property type="entry name" value="Hypothetical protein, similar to alpha- acetolactate decarboxylase, domain 2"/>
    <property type="match status" value="2"/>
</dbReference>
<dbReference type="PROSITE" id="PS51742">
    <property type="entry name" value="PPC"/>
    <property type="match status" value="2"/>
</dbReference>
<dbReference type="EMBL" id="VFPA01000010">
    <property type="protein sequence ID" value="TQL91087.1"/>
    <property type="molecule type" value="Genomic_DNA"/>
</dbReference>
<keyword evidence="3" id="KW-1185">Reference proteome</keyword>
<comment type="caution">
    <text evidence="2">The sequence shown here is derived from an EMBL/GenBank/DDBJ whole genome shotgun (WGS) entry which is preliminary data.</text>
</comment>
<dbReference type="OrthoDB" id="8720942at2"/>
<accession>A0A543C1Z3</accession>
<feature type="domain" description="PPC" evidence="1">
    <location>
        <begin position="180"/>
        <end position="297"/>
    </location>
</feature>
<dbReference type="SUPFAM" id="SSF117856">
    <property type="entry name" value="AF0104/ALDC/Ptd012-like"/>
    <property type="match status" value="2"/>
</dbReference>
<feature type="domain" description="PPC" evidence="1">
    <location>
        <begin position="25"/>
        <end position="171"/>
    </location>
</feature>